<feature type="chain" id="PRO_5012349616" description="G-protein coupled receptors family 1 profile domain-containing protein" evidence="2">
    <location>
        <begin position="18"/>
        <end position="333"/>
    </location>
</feature>
<evidence type="ECO:0008006" key="4">
    <source>
        <dbReference type="Google" id="ProtNLM"/>
    </source>
</evidence>
<dbReference type="EnsemblMetazoa" id="Aqu2.1.27291_001">
    <property type="protein sequence ID" value="Aqu2.1.27291_001"/>
    <property type="gene ID" value="Aqu2.1.27291"/>
</dbReference>
<keyword evidence="2" id="KW-0732">Signal</keyword>
<feature type="transmembrane region" description="Helical" evidence="1">
    <location>
        <begin position="160"/>
        <end position="191"/>
    </location>
</feature>
<evidence type="ECO:0000313" key="3">
    <source>
        <dbReference type="EnsemblMetazoa" id="Aqu2.1.27291_001"/>
    </source>
</evidence>
<dbReference type="InParanoid" id="A0A1X7UIJ4"/>
<proteinExistence type="predicted"/>
<organism evidence="3">
    <name type="scientific">Amphimedon queenslandica</name>
    <name type="common">Sponge</name>
    <dbReference type="NCBI Taxonomy" id="400682"/>
    <lineage>
        <taxon>Eukaryota</taxon>
        <taxon>Metazoa</taxon>
        <taxon>Porifera</taxon>
        <taxon>Demospongiae</taxon>
        <taxon>Heteroscleromorpha</taxon>
        <taxon>Haplosclerida</taxon>
        <taxon>Niphatidae</taxon>
        <taxon>Amphimedon</taxon>
    </lineage>
</organism>
<feature type="transmembrane region" description="Helical" evidence="1">
    <location>
        <begin position="127"/>
        <end position="148"/>
    </location>
</feature>
<name>A0A1X7UIJ4_AMPQE</name>
<keyword evidence="1" id="KW-0472">Membrane</keyword>
<feature type="transmembrane region" description="Helical" evidence="1">
    <location>
        <begin position="286"/>
        <end position="305"/>
    </location>
</feature>
<accession>A0A1X7UIJ4</accession>
<protein>
    <recommendedName>
        <fullName evidence="4">G-protein coupled receptors family 1 profile domain-containing protein</fullName>
    </recommendedName>
</protein>
<keyword evidence="1" id="KW-0812">Transmembrane</keyword>
<reference evidence="3" key="1">
    <citation type="submission" date="2017-05" db="UniProtKB">
        <authorList>
            <consortium name="EnsemblMetazoa"/>
        </authorList>
    </citation>
    <scope>IDENTIFICATION</scope>
</reference>
<feature type="transmembrane region" description="Helical" evidence="1">
    <location>
        <begin position="197"/>
        <end position="215"/>
    </location>
</feature>
<evidence type="ECO:0000256" key="2">
    <source>
        <dbReference type="SAM" id="SignalP"/>
    </source>
</evidence>
<feature type="transmembrane region" description="Helical" evidence="1">
    <location>
        <begin position="100"/>
        <end position="121"/>
    </location>
</feature>
<feature type="transmembrane region" description="Helical" evidence="1">
    <location>
        <begin position="70"/>
        <end position="88"/>
    </location>
</feature>
<sequence length="333" mass="37967">MKFWIFGLAFLIPSVVDVGLSLIDTFSFIDEFQPSCNLTSDKIKQSNLIVSSKVESTLEDVLHLLSTSTFAWSLAMTVVFFLLFLVGCCSHIRSRIMLKVLLEVSILVTLFGPVTNIKLLLMDCLTGYFTISLSLFLYSIAVIVTTLTTELRFRTFRLSYICHIITFIFITLSKAVQIIASTSSFAIYFLMSSNHKVTTYTFLMFLLVQLGSMWINNIVNRSKFYYFFFRKANPMHHCCSCSVWDHLPKGILCIRVIDIAASLLNIFSCIVLIALTSLYAERGRNLFFIALFSLCVSVLVSLYQLPWKHCCISQDDDDDDYDEEEESLITGYD</sequence>
<evidence type="ECO:0000256" key="1">
    <source>
        <dbReference type="SAM" id="Phobius"/>
    </source>
</evidence>
<dbReference type="AlphaFoldDB" id="A0A1X7UIJ4"/>
<feature type="transmembrane region" description="Helical" evidence="1">
    <location>
        <begin position="256"/>
        <end position="280"/>
    </location>
</feature>
<feature type="signal peptide" evidence="2">
    <location>
        <begin position="1"/>
        <end position="17"/>
    </location>
</feature>
<keyword evidence="1" id="KW-1133">Transmembrane helix</keyword>